<accession>A0A512TN83</accession>
<evidence type="ECO:0000313" key="4">
    <source>
        <dbReference type="Proteomes" id="UP000321089"/>
    </source>
</evidence>
<dbReference type="GO" id="GO:0008237">
    <property type="term" value="F:metallopeptidase activity"/>
    <property type="evidence" value="ECO:0007669"/>
    <property type="project" value="InterPro"/>
</dbReference>
<gene>
    <name evidence="3" type="ORF">CBU02nite_22280</name>
</gene>
<dbReference type="Pfam" id="PF05649">
    <property type="entry name" value="Peptidase_M13_N"/>
    <property type="match status" value="1"/>
</dbReference>
<evidence type="ECO:0000313" key="3">
    <source>
        <dbReference type="EMBL" id="GEQ21722.1"/>
    </source>
</evidence>
<dbReference type="InterPro" id="IPR024079">
    <property type="entry name" value="MetalloPept_cat_dom_sf"/>
</dbReference>
<dbReference type="InterPro" id="IPR042089">
    <property type="entry name" value="Peptidase_M13_dom_2"/>
</dbReference>
<dbReference type="RefSeq" id="WP_241393640.1">
    <property type="nucleotide sequence ID" value="NZ_BKBC01000030.1"/>
</dbReference>
<evidence type="ECO:0000259" key="2">
    <source>
        <dbReference type="Pfam" id="PF05649"/>
    </source>
</evidence>
<dbReference type="AlphaFoldDB" id="A0A512TN83"/>
<organism evidence="3 4">
    <name type="scientific">Clostridium butyricum</name>
    <dbReference type="NCBI Taxonomy" id="1492"/>
    <lineage>
        <taxon>Bacteria</taxon>
        <taxon>Bacillati</taxon>
        <taxon>Bacillota</taxon>
        <taxon>Clostridia</taxon>
        <taxon>Eubacteriales</taxon>
        <taxon>Clostridiaceae</taxon>
        <taxon>Clostridium</taxon>
    </lineage>
</organism>
<keyword evidence="1" id="KW-0732">Signal</keyword>
<sequence>MKKNRRIVSLLAGAAVIISMITPLSKGYAEERTGTYDLKTVNISNVRAQDDFYEAVNGEWTKNEANNINDLYGEKSTYSDIKENNDKIVKSEFESFLHNKNKYGENSDERKMADVYENYINREARNSQGIEPMEKYLSKIDSVNTMDDLTKLLGDSEIDILTNLIDFNIKENYNGSAYEIAIDPTELSLVDSGKYGSNGDYEYYSKVRDFYMSLLSKCGYSEVDSKKMIDDLFKFENSIAGSILSYDTDESQIDKSQYNILEKEMLKIYGRKRILINIKKKHCI</sequence>
<dbReference type="SUPFAM" id="SSF55486">
    <property type="entry name" value="Metalloproteases ('zincins'), catalytic domain"/>
    <property type="match status" value="1"/>
</dbReference>
<dbReference type="EMBL" id="BKBC01000030">
    <property type="protein sequence ID" value="GEQ21722.1"/>
    <property type="molecule type" value="Genomic_DNA"/>
</dbReference>
<feature type="signal peptide" evidence="1">
    <location>
        <begin position="1"/>
        <end position="25"/>
    </location>
</feature>
<comment type="caution">
    <text evidence="3">The sequence shown here is derived from an EMBL/GenBank/DDBJ whole genome shotgun (WGS) entry which is preliminary data.</text>
</comment>
<protein>
    <recommendedName>
        <fullName evidence="2">Peptidase M13 N-terminal domain-containing protein</fullName>
    </recommendedName>
</protein>
<reference evidence="3 4" key="1">
    <citation type="submission" date="2019-07" db="EMBL/GenBank/DDBJ databases">
        <title>Whole genome shotgun sequence of Clostridium butyricum NBRC 3858.</title>
        <authorList>
            <person name="Hosoyama A."/>
            <person name="Uohara A."/>
            <person name="Ohji S."/>
            <person name="Ichikawa N."/>
        </authorList>
    </citation>
    <scope>NUCLEOTIDE SEQUENCE [LARGE SCALE GENOMIC DNA]</scope>
    <source>
        <strain evidence="3 4">NBRC 3858</strain>
    </source>
</reference>
<dbReference type="GO" id="GO:0006508">
    <property type="term" value="P:proteolysis"/>
    <property type="evidence" value="ECO:0007669"/>
    <property type="project" value="InterPro"/>
</dbReference>
<name>A0A512TN83_CLOBU</name>
<feature type="chain" id="PRO_5039280848" description="Peptidase M13 N-terminal domain-containing protein" evidence="1">
    <location>
        <begin position="26"/>
        <end position="284"/>
    </location>
</feature>
<dbReference type="InterPro" id="IPR008753">
    <property type="entry name" value="Peptidase_M13_N"/>
</dbReference>
<dbReference type="Gene3D" id="1.10.1380.10">
    <property type="entry name" value="Neutral endopeptidase , domain2"/>
    <property type="match status" value="1"/>
</dbReference>
<proteinExistence type="predicted"/>
<dbReference type="Gene3D" id="3.40.390.10">
    <property type="entry name" value="Collagenase (Catalytic Domain)"/>
    <property type="match status" value="1"/>
</dbReference>
<evidence type="ECO:0000256" key="1">
    <source>
        <dbReference type="SAM" id="SignalP"/>
    </source>
</evidence>
<dbReference type="Proteomes" id="UP000321089">
    <property type="component" value="Unassembled WGS sequence"/>
</dbReference>
<feature type="domain" description="Peptidase M13 N-terminal" evidence="2">
    <location>
        <begin position="49"/>
        <end position="260"/>
    </location>
</feature>